<feature type="compositionally biased region" description="Basic residues" evidence="1">
    <location>
        <begin position="79"/>
        <end position="88"/>
    </location>
</feature>
<accession>A0A9E7GS13</accession>
<proteinExistence type="predicted"/>
<feature type="region of interest" description="Disordered" evidence="1">
    <location>
        <begin position="65"/>
        <end position="88"/>
    </location>
</feature>
<evidence type="ECO:0000256" key="1">
    <source>
        <dbReference type="SAM" id="MobiDB-lite"/>
    </source>
</evidence>
<organism evidence="2 3">
    <name type="scientific">Musa troglodytarum</name>
    <name type="common">fe'i banana</name>
    <dbReference type="NCBI Taxonomy" id="320322"/>
    <lineage>
        <taxon>Eukaryota</taxon>
        <taxon>Viridiplantae</taxon>
        <taxon>Streptophyta</taxon>
        <taxon>Embryophyta</taxon>
        <taxon>Tracheophyta</taxon>
        <taxon>Spermatophyta</taxon>
        <taxon>Magnoliopsida</taxon>
        <taxon>Liliopsida</taxon>
        <taxon>Zingiberales</taxon>
        <taxon>Musaceae</taxon>
        <taxon>Musa</taxon>
    </lineage>
</organism>
<evidence type="ECO:0000313" key="2">
    <source>
        <dbReference type="EMBL" id="URE20606.1"/>
    </source>
</evidence>
<protein>
    <submittedName>
        <fullName evidence="2">Uncharacterized protein</fullName>
    </submittedName>
</protein>
<keyword evidence="3" id="KW-1185">Reference proteome</keyword>
<dbReference type="AlphaFoldDB" id="A0A9E7GS13"/>
<name>A0A9E7GS13_9LILI</name>
<evidence type="ECO:0000313" key="3">
    <source>
        <dbReference type="Proteomes" id="UP001055439"/>
    </source>
</evidence>
<dbReference type="Proteomes" id="UP001055439">
    <property type="component" value="Chromosome 7"/>
</dbReference>
<feature type="compositionally biased region" description="Low complexity" evidence="1">
    <location>
        <begin position="68"/>
        <end position="78"/>
    </location>
</feature>
<feature type="non-terminal residue" evidence="2">
    <location>
        <position position="1"/>
    </location>
</feature>
<reference evidence="2" key="1">
    <citation type="submission" date="2022-05" db="EMBL/GenBank/DDBJ databases">
        <title>The Musa troglodytarum L. genome provides insights into the mechanism of non-climacteric behaviour and enrichment of carotenoids.</title>
        <authorList>
            <person name="Wang J."/>
        </authorList>
    </citation>
    <scope>NUCLEOTIDE SEQUENCE</scope>
    <source>
        <tissue evidence="2">Leaf</tissue>
    </source>
</reference>
<gene>
    <name evidence="2" type="ORF">MUK42_34986</name>
</gene>
<sequence length="88" mass="9368">ITALRYGILCRSSSRISSACAPATASISSNSFRCTCCSFTRCAMIHCSAVAVVSVPALRNSEQRLTISPSVSSRPPSSGRRRPRTEST</sequence>
<dbReference type="EMBL" id="CP097509">
    <property type="protein sequence ID" value="URE20606.1"/>
    <property type="molecule type" value="Genomic_DNA"/>
</dbReference>